<dbReference type="GeneID" id="27322409"/>
<proteinExistence type="inferred from homology"/>
<dbReference type="OMA" id="KPAHIKQ"/>
<dbReference type="Pfam" id="PF14681">
    <property type="entry name" value="UPRTase"/>
    <property type="match status" value="1"/>
</dbReference>
<accession>A0A0D1ZF18</accession>
<dbReference type="RefSeq" id="XP_016224921.1">
    <property type="nucleotide sequence ID" value="XM_016369133.1"/>
</dbReference>
<feature type="domain" description="Phosphoribosyltransferase" evidence="10">
    <location>
        <begin position="52"/>
        <end position="196"/>
    </location>
</feature>
<gene>
    <name evidence="12" type="ORF">B0A52_09078</name>
    <name evidence="11" type="ORF">PV10_04564</name>
</gene>
<dbReference type="OrthoDB" id="10257085at2759"/>
<dbReference type="PANTHER" id="PTHR32315:SF4">
    <property type="entry name" value="URACIL PHOSPHORIBOSYLTRANSFERASE, CHLOROPLASTIC"/>
    <property type="match status" value="1"/>
</dbReference>
<comment type="pathway">
    <text evidence="2">Pyrimidine metabolism; UMP biosynthesis via salvage pathway; UMP from uracil: step 1/1.</text>
</comment>
<dbReference type="EMBL" id="KN847522">
    <property type="protein sequence ID" value="KIV93347.1"/>
    <property type="molecule type" value="Genomic_DNA"/>
</dbReference>
<dbReference type="AlphaFoldDB" id="A0A0D1ZF18"/>
<evidence type="ECO:0000256" key="1">
    <source>
        <dbReference type="ARBA" id="ARBA00001946"/>
    </source>
</evidence>
<dbReference type="HOGENOM" id="CLU_067096_2_1_1"/>
<evidence type="ECO:0000256" key="6">
    <source>
        <dbReference type="ARBA" id="ARBA00022676"/>
    </source>
</evidence>
<comment type="similarity">
    <text evidence="3">Belongs to the UPRTase family.</text>
</comment>
<dbReference type="PANTHER" id="PTHR32315">
    <property type="entry name" value="ADENINE PHOSPHORIBOSYLTRANSFERASE"/>
    <property type="match status" value="1"/>
</dbReference>
<dbReference type="SUPFAM" id="SSF53271">
    <property type="entry name" value="PRTase-like"/>
    <property type="match status" value="1"/>
</dbReference>
<dbReference type="InterPro" id="IPR050054">
    <property type="entry name" value="UPRTase/APRTase"/>
</dbReference>
<dbReference type="GO" id="GO:0004845">
    <property type="term" value="F:uracil phosphoribosyltransferase activity"/>
    <property type="evidence" value="ECO:0007669"/>
    <property type="project" value="UniProtKB-EC"/>
</dbReference>
<organism evidence="11 13">
    <name type="scientific">Exophiala mesophila</name>
    <name type="common">Black yeast-like fungus</name>
    <dbReference type="NCBI Taxonomy" id="212818"/>
    <lineage>
        <taxon>Eukaryota</taxon>
        <taxon>Fungi</taxon>
        <taxon>Dikarya</taxon>
        <taxon>Ascomycota</taxon>
        <taxon>Pezizomycotina</taxon>
        <taxon>Eurotiomycetes</taxon>
        <taxon>Chaetothyriomycetidae</taxon>
        <taxon>Chaetothyriales</taxon>
        <taxon>Herpotrichiellaceae</taxon>
        <taxon>Exophiala</taxon>
    </lineage>
</organism>
<evidence type="ECO:0000259" key="10">
    <source>
        <dbReference type="Pfam" id="PF14681"/>
    </source>
</evidence>
<keyword evidence="9" id="KW-0342">GTP-binding</keyword>
<dbReference type="InterPro" id="IPR029057">
    <property type="entry name" value="PRTase-like"/>
</dbReference>
<dbReference type="STRING" id="212818.A0A0D1ZF18"/>
<evidence type="ECO:0000313" key="12">
    <source>
        <dbReference type="EMBL" id="RVX66954.1"/>
    </source>
</evidence>
<name>A0A0D1ZF18_EXOME</name>
<sequence>MSFPTTIMSDATYSKKLARLRDRSLAPREVRSITAELSSILAGTAIEPASPTEQVAVFIVLRSGMAMSDAFLNQFPEDVNTVVYHLGLFRDRKTLQPVEYYNKLGPKSPKVKHGYILDPLMATGGTAEAAISIVKDWGLEKITFVSILASEAGLAKVQKVWPEGVRVVVGAVDKELDSHGYVKPGLGDIGDRLYGTQLL</sequence>
<reference evidence="11 13" key="1">
    <citation type="submission" date="2015-01" db="EMBL/GenBank/DDBJ databases">
        <title>The Genome Sequence of Exophiala mesophila CBS40295.</title>
        <authorList>
            <consortium name="The Broad Institute Genomics Platform"/>
            <person name="Cuomo C."/>
            <person name="de Hoog S."/>
            <person name="Gorbushina A."/>
            <person name="Stielow B."/>
            <person name="Teixiera M."/>
            <person name="Abouelleil A."/>
            <person name="Chapman S.B."/>
            <person name="Priest M."/>
            <person name="Young S.K."/>
            <person name="Wortman J."/>
            <person name="Nusbaum C."/>
            <person name="Birren B."/>
        </authorList>
    </citation>
    <scope>NUCLEOTIDE SEQUENCE [LARGE SCALE GENOMIC DNA]</scope>
    <source>
        <strain evidence="11 13">CBS 40295</strain>
    </source>
</reference>
<comment type="cofactor">
    <cofactor evidence="1">
        <name>Mg(2+)</name>
        <dbReference type="ChEBI" id="CHEBI:18420"/>
    </cofactor>
</comment>
<dbReference type="VEuPathDB" id="FungiDB:PV10_04564"/>
<keyword evidence="7 11" id="KW-0808">Transferase</keyword>
<keyword evidence="5" id="KW-0021">Allosteric enzyme</keyword>
<evidence type="ECO:0000256" key="7">
    <source>
        <dbReference type="ARBA" id="ARBA00022679"/>
    </source>
</evidence>
<evidence type="ECO:0000313" key="11">
    <source>
        <dbReference type="EMBL" id="KIV93347.1"/>
    </source>
</evidence>
<keyword evidence="13" id="KW-1185">Reference proteome</keyword>
<evidence type="ECO:0000256" key="9">
    <source>
        <dbReference type="ARBA" id="ARBA00023134"/>
    </source>
</evidence>
<dbReference type="CDD" id="cd06223">
    <property type="entry name" value="PRTases_typeI"/>
    <property type="match status" value="1"/>
</dbReference>
<dbReference type="Proteomes" id="UP000054302">
    <property type="component" value="Unassembled WGS sequence"/>
</dbReference>
<evidence type="ECO:0000256" key="3">
    <source>
        <dbReference type="ARBA" id="ARBA00009516"/>
    </source>
</evidence>
<evidence type="ECO:0000313" key="13">
    <source>
        <dbReference type="Proteomes" id="UP000054302"/>
    </source>
</evidence>
<dbReference type="NCBIfam" id="NF001097">
    <property type="entry name" value="PRK00129.1"/>
    <property type="match status" value="1"/>
</dbReference>
<evidence type="ECO:0000256" key="8">
    <source>
        <dbReference type="ARBA" id="ARBA00022741"/>
    </source>
</evidence>
<dbReference type="InterPro" id="IPR000836">
    <property type="entry name" value="PRTase_dom"/>
</dbReference>
<evidence type="ECO:0000256" key="2">
    <source>
        <dbReference type="ARBA" id="ARBA00005180"/>
    </source>
</evidence>
<evidence type="ECO:0000256" key="5">
    <source>
        <dbReference type="ARBA" id="ARBA00022533"/>
    </source>
</evidence>
<keyword evidence="6 11" id="KW-0328">Glycosyltransferase</keyword>
<dbReference type="Proteomes" id="UP000288859">
    <property type="component" value="Unassembled WGS sequence"/>
</dbReference>
<dbReference type="EC" id="2.4.2.9" evidence="4"/>
<evidence type="ECO:0000313" key="14">
    <source>
        <dbReference type="Proteomes" id="UP000288859"/>
    </source>
</evidence>
<protein>
    <recommendedName>
        <fullName evidence="4">uracil phosphoribosyltransferase</fullName>
        <ecNumber evidence="4">2.4.2.9</ecNumber>
    </recommendedName>
</protein>
<dbReference type="Gene3D" id="3.40.50.2020">
    <property type="match status" value="1"/>
</dbReference>
<evidence type="ECO:0000256" key="4">
    <source>
        <dbReference type="ARBA" id="ARBA00011894"/>
    </source>
</evidence>
<dbReference type="GO" id="GO:0005525">
    <property type="term" value="F:GTP binding"/>
    <property type="evidence" value="ECO:0007669"/>
    <property type="project" value="UniProtKB-KW"/>
</dbReference>
<reference evidence="12 14" key="2">
    <citation type="submission" date="2017-03" db="EMBL/GenBank/DDBJ databases">
        <title>Genomes of endolithic fungi from Antarctica.</title>
        <authorList>
            <person name="Coleine C."/>
            <person name="Masonjones S."/>
            <person name="Stajich J.E."/>
        </authorList>
    </citation>
    <scope>NUCLEOTIDE SEQUENCE [LARGE SCALE GENOMIC DNA]</scope>
    <source>
        <strain evidence="12 14">CCFEE 6314</strain>
    </source>
</reference>
<keyword evidence="8" id="KW-0547">Nucleotide-binding</keyword>
<dbReference type="EMBL" id="NAJM01000054">
    <property type="protein sequence ID" value="RVX66954.1"/>
    <property type="molecule type" value="Genomic_DNA"/>
</dbReference>